<evidence type="ECO:0000256" key="2">
    <source>
        <dbReference type="ARBA" id="ARBA00006739"/>
    </source>
</evidence>
<proteinExistence type="inferred from homology"/>
<keyword evidence="4" id="KW-0808">Transferase</keyword>
<feature type="domain" description="Farnesoic acid O-methyl transferase" evidence="6">
    <location>
        <begin position="84"/>
        <end position="177"/>
    </location>
</feature>
<evidence type="ECO:0000256" key="5">
    <source>
        <dbReference type="SAM" id="MobiDB-lite"/>
    </source>
</evidence>
<dbReference type="InterPro" id="IPR022041">
    <property type="entry name" value="Methyltransf_FA"/>
</dbReference>
<evidence type="ECO:0000256" key="3">
    <source>
        <dbReference type="ARBA" id="ARBA00022676"/>
    </source>
</evidence>
<name>A0ABW6RWL3_9NOCA</name>
<keyword evidence="8" id="KW-1185">Reference proteome</keyword>
<comment type="caution">
    <text evidence="7">The sequence shown here is derived from an EMBL/GenBank/DDBJ whole genome shotgun (WGS) entry which is preliminary data.</text>
</comment>
<evidence type="ECO:0000259" key="6">
    <source>
        <dbReference type="Pfam" id="PF12248"/>
    </source>
</evidence>
<dbReference type="PANTHER" id="PTHR43179:SF12">
    <property type="entry name" value="GALACTOFURANOSYLTRANSFERASE GLFT2"/>
    <property type="match status" value="1"/>
</dbReference>
<gene>
    <name evidence="7" type="ORF">ACFYXQ_11590</name>
</gene>
<dbReference type="PANTHER" id="PTHR43179">
    <property type="entry name" value="RHAMNOSYLTRANSFERASE WBBL"/>
    <property type="match status" value="1"/>
</dbReference>
<evidence type="ECO:0000313" key="8">
    <source>
        <dbReference type="Proteomes" id="UP001601992"/>
    </source>
</evidence>
<evidence type="ECO:0000313" key="7">
    <source>
        <dbReference type="EMBL" id="MFF3568404.1"/>
    </source>
</evidence>
<organism evidence="7 8">
    <name type="scientific">Nocardia jiangxiensis</name>
    <dbReference type="NCBI Taxonomy" id="282685"/>
    <lineage>
        <taxon>Bacteria</taxon>
        <taxon>Bacillati</taxon>
        <taxon>Actinomycetota</taxon>
        <taxon>Actinomycetes</taxon>
        <taxon>Mycobacteriales</taxon>
        <taxon>Nocardiaceae</taxon>
        <taxon>Nocardia</taxon>
    </lineage>
</organism>
<dbReference type="Proteomes" id="UP001601992">
    <property type="component" value="Unassembled WGS sequence"/>
</dbReference>
<dbReference type="RefSeq" id="WP_040829228.1">
    <property type="nucleotide sequence ID" value="NZ_JBIAQY010000003.1"/>
</dbReference>
<comment type="similarity">
    <text evidence="2">Belongs to the glycosyltransferase 2 family.</text>
</comment>
<dbReference type="SUPFAM" id="SSF53448">
    <property type="entry name" value="Nucleotide-diphospho-sugar transferases"/>
    <property type="match status" value="1"/>
</dbReference>
<sequence length="703" mass="79419">MSIIDGRSVVLVTFGGRRDRMELLARYVREALNRQLVDEWHVWSLPRDELDEDWLHSRFPHPGRTADDLEYRAAGGIDPTVGQWGARVRAGHDVHLGLRARQEHAPSLEIVIGGWENQRTQLRGVDTAELLVRDDGDRAHPHDVLTDVFTPGVLSANTFRDIGLSLDPVSLTLTIDGATVFRCDADVATAGYDVHVKTGYGADGEWRVTGLPDTKEYLYHSTERWRAGFAEALHFYADRADHHADTVFLKCDDDIVYLQLDKLEDFLRFRLAHPEYFLVSANVINNNVCAYHQQQHGAIPPSLMELELPPGGFGGRLWESATLAAGLHHHFIDNQQLFEQVPPTPVEWSGRLATHFVSWLGRDLSYMSANMVDDEHALSVQIPTYLQRRHCIHPSFLVAHLSSGKQASALHHHPILRRYWQLALENKLATDDEVRAHQNSGPPGDQPAPTPSGGGNPCGRMNPSSLRPVLPRHSGDEPNIAIIVLNFNTAEMTNQLAGYLNHRLAYGRKWVYVIDNGSDEPPLSATDELPRNLGFAHGMYAGYRIASARDDYDAFWLLNSDVSFDYGNAVLRNLVDVLFSSQDYAQIAPQHNSTHRFMERVDEVAAVQPLLEPTATLIKRSTIDRLGFWDLDMVMGYGTDHDYGYRIRRAGLQSIVTNRARIHHVQHQSMDDFDEYQRHALAEEDLVLGQKYGADWRRVLDEY</sequence>
<comment type="pathway">
    <text evidence="1">Cell wall biogenesis; cell wall polysaccharide biosynthesis.</text>
</comment>
<evidence type="ECO:0000256" key="1">
    <source>
        <dbReference type="ARBA" id="ARBA00004776"/>
    </source>
</evidence>
<feature type="region of interest" description="Disordered" evidence="5">
    <location>
        <begin position="435"/>
        <end position="471"/>
    </location>
</feature>
<reference evidence="7 8" key="1">
    <citation type="submission" date="2024-10" db="EMBL/GenBank/DDBJ databases">
        <title>The Natural Products Discovery Center: Release of the First 8490 Sequenced Strains for Exploring Actinobacteria Biosynthetic Diversity.</title>
        <authorList>
            <person name="Kalkreuter E."/>
            <person name="Kautsar S.A."/>
            <person name="Yang D."/>
            <person name="Bader C.D."/>
            <person name="Teijaro C.N."/>
            <person name="Fluegel L."/>
            <person name="Davis C.M."/>
            <person name="Simpson J.R."/>
            <person name="Lauterbach L."/>
            <person name="Steele A.D."/>
            <person name="Gui C."/>
            <person name="Meng S."/>
            <person name="Li G."/>
            <person name="Viehrig K."/>
            <person name="Ye F."/>
            <person name="Su P."/>
            <person name="Kiefer A.F."/>
            <person name="Nichols A."/>
            <person name="Cepeda A.J."/>
            <person name="Yan W."/>
            <person name="Fan B."/>
            <person name="Jiang Y."/>
            <person name="Adhikari A."/>
            <person name="Zheng C.-J."/>
            <person name="Schuster L."/>
            <person name="Cowan T.M."/>
            <person name="Smanski M.J."/>
            <person name="Chevrette M.G."/>
            <person name="De Carvalho L.P.S."/>
            <person name="Shen B."/>
        </authorList>
    </citation>
    <scope>NUCLEOTIDE SEQUENCE [LARGE SCALE GENOMIC DNA]</scope>
    <source>
        <strain evidence="7 8">NPDC002593</strain>
    </source>
</reference>
<dbReference type="Pfam" id="PF12248">
    <property type="entry name" value="Methyltransf_FA"/>
    <property type="match status" value="1"/>
</dbReference>
<dbReference type="InterPro" id="IPR029044">
    <property type="entry name" value="Nucleotide-diphossugar_trans"/>
</dbReference>
<accession>A0ABW6RWL3</accession>
<keyword evidence="3" id="KW-0328">Glycosyltransferase</keyword>
<evidence type="ECO:0000256" key="4">
    <source>
        <dbReference type="ARBA" id="ARBA00022679"/>
    </source>
</evidence>
<dbReference type="Gene3D" id="3.90.550.10">
    <property type="entry name" value="Spore Coat Polysaccharide Biosynthesis Protein SpsA, Chain A"/>
    <property type="match status" value="1"/>
</dbReference>
<dbReference type="EMBL" id="JBIAQY010000003">
    <property type="protein sequence ID" value="MFF3568404.1"/>
    <property type="molecule type" value="Genomic_DNA"/>
</dbReference>
<protein>
    <recommendedName>
        <fullName evidence="6">Farnesoic acid O-methyl transferase domain-containing protein</fullName>
    </recommendedName>
</protein>